<accession>A0A1H5VBC9</accession>
<dbReference type="AlphaFoldDB" id="A0A1H5VBC9"/>
<sequence length="397" mass="46227">MKYLYLFLFCTINSIAQNDSIKHFSYNPDAGLQYKKNDFQWTTWAFAERLFSPNLTPAWRRARQGMEFQLPSYPFKINGNKFRTTVFYEVDFTDNNFFQDSKRFKIWENLFITFQNANDPNKFRILFGENTTILSKEDNLSSGNLPTINRSLILEQHGSTNSFGTQWGLQIQSQISKRTFLQASMQDNRGSLNQDHPSFQFWNAITFKITQSIIQTTDKSNQKLNIGFAIDNTQNIKDKSFTLISGINNVFLGSTLATGNKLTVENNLDYTNTIGKHFYTIEYEAIYSNYSDQKLNVTGGYGQIQFQVFDKKKEGDLVPFIRYDLVVLKNPTEKTTEQAIKMGINYNLPTTNKLINFHIEYAHHLLYGSATILTTYQNKFDELRFSIRLNSTRYIRF</sequence>
<dbReference type="OrthoDB" id="798955at2"/>
<protein>
    <recommendedName>
        <fullName evidence="3">Phosphate-selective porin O and P</fullName>
    </recommendedName>
</protein>
<evidence type="ECO:0000313" key="1">
    <source>
        <dbReference type="EMBL" id="SEF84524.1"/>
    </source>
</evidence>
<organism evidence="1 2">
    <name type="scientific">Flavobacterium urumqiense</name>
    <dbReference type="NCBI Taxonomy" id="935224"/>
    <lineage>
        <taxon>Bacteria</taxon>
        <taxon>Pseudomonadati</taxon>
        <taxon>Bacteroidota</taxon>
        <taxon>Flavobacteriia</taxon>
        <taxon>Flavobacteriales</taxon>
        <taxon>Flavobacteriaceae</taxon>
        <taxon>Flavobacterium</taxon>
    </lineage>
</organism>
<evidence type="ECO:0000313" key="2">
    <source>
        <dbReference type="Proteomes" id="UP000236737"/>
    </source>
</evidence>
<keyword evidence="2" id="KW-1185">Reference proteome</keyword>
<dbReference type="InterPro" id="IPR023614">
    <property type="entry name" value="Porin_dom_sf"/>
</dbReference>
<dbReference type="EMBL" id="FNVP01000003">
    <property type="protein sequence ID" value="SEF84524.1"/>
    <property type="molecule type" value="Genomic_DNA"/>
</dbReference>
<dbReference type="Proteomes" id="UP000236737">
    <property type="component" value="Unassembled WGS sequence"/>
</dbReference>
<proteinExistence type="predicted"/>
<name>A0A1H5VBC9_9FLAO</name>
<gene>
    <name evidence="1" type="ORF">SAMN04488130_103145</name>
</gene>
<reference evidence="2" key="1">
    <citation type="submission" date="2016-10" db="EMBL/GenBank/DDBJ databases">
        <authorList>
            <person name="Varghese N."/>
            <person name="Submissions S."/>
        </authorList>
    </citation>
    <scope>NUCLEOTIDE SEQUENCE [LARGE SCALE GENOMIC DNA]</scope>
    <source>
        <strain evidence="2">CGMCC 1.9230</strain>
    </source>
</reference>
<evidence type="ECO:0008006" key="3">
    <source>
        <dbReference type="Google" id="ProtNLM"/>
    </source>
</evidence>
<dbReference type="RefSeq" id="WP_103999230.1">
    <property type="nucleotide sequence ID" value="NZ_FNVP01000003.1"/>
</dbReference>
<dbReference type="Gene3D" id="2.40.160.10">
    <property type="entry name" value="Porin"/>
    <property type="match status" value="1"/>
</dbReference>